<reference evidence="10 11" key="1">
    <citation type="submission" date="2019-10" db="EMBL/GenBank/DDBJ databases">
        <authorList>
            <person name="Palmer J.M."/>
        </authorList>
    </citation>
    <scope>NUCLEOTIDE SEQUENCE [LARGE SCALE GENOMIC DNA]</scope>
    <source>
        <strain evidence="10 11">TWF696</strain>
    </source>
</reference>
<keyword evidence="5 8" id="KW-0456">Lyase</keyword>
<dbReference type="Pfam" id="PF04909">
    <property type="entry name" value="Amidohydro_2"/>
    <property type="match status" value="1"/>
</dbReference>
<dbReference type="GO" id="GO:0005829">
    <property type="term" value="C:cytosol"/>
    <property type="evidence" value="ECO:0007669"/>
    <property type="project" value="TreeGrafter"/>
</dbReference>
<evidence type="ECO:0000259" key="9">
    <source>
        <dbReference type="Pfam" id="PF04909"/>
    </source>
</evidence>
<comment type="similarity">
    <text evidence="1">Belongs to the metallo-dependent hydrolases superfamily. ACMSD family.</text>
</comment>
<dbReference type="InterPro" id="IPR032465">
    <property type="entry name" value="ACMSD"/>
</dbReference>
<dbReference type="GO" id="GO:0019748">
    <property type="term" value="P:secondary metabolic process"/>
    <property type="evidence" value="ECO:0007669"/>
    <property type="project" value="TreeGrafter"/>
</dbReference>
<dbReference type="Proteomes" id="UP001375240">
    <property type="component" value="Unassembled WGS sequence"/>
</dbReference>
<dbReference type="PANTHER" id="PTHR21240">
    <property type="entry name" value="2-AMINO-3-CARBOXYLMUCONATE-6-SEMIALDEHYDE DECARBOXYLASE"/>
    <property type="match status" value="1"/>
</dbReference>
<evidence type="ECO:0000313" key="10">
    <source>
        <dbReference type="EMBL" id="KAK6355281.1"/>
    </source>
</evidence>
<evidence type="ECO:0000256" key="2">
    <source>
        <dbReference type="ARBA" id="ARBA00022723"/>
    </source>
</evidence>
<dbReference type="GO" id="GO:0016787">
    <property type="term" value="F:hydrolase activity"/>
    <property type="evidence" value="ECO:0007669"/>
    <property type="project" value="InterPro"/>
</dbReference>
<gene>
    <name evidence="10" type="ORF">TWF696_004393</name>
</gene>
<dbReference type="InterPro" id="IPR006680">
    <property type="entry name" value="Amidohydro-rel"/>
</dbReference>
<keyword evidence="3 8" id="KW-0210">Decarboxylase</keyword>
<sequence length="328" mass="36089">MTGPPTKVDVHHHFVPDFYVQALEANGGDPSGWTIPKWTLESSEKLMESLDIGTTILSMTAPGPSIYKNASDAADLARKANSFAAKIVAQNPQKFGFFAALPSLLHKDAAIAEIRHALDELHADGVTLFTRYGADNHYLGHPDFADIWEELNQRSAVVFVHPTHAVDTDLISPSLPQPMVDYPHETTRTAMDLILSGTVQKCSNCKIILSHAGGTLPYLALRVAAMMPFTPFGKASGLTREEIIDSTKSFYFDLALSGNDFTLGLLTKFAKPDHILFGSDFPYAPVEGIKYFTESFDQYGLTAEERMAINRGNAENLFPRLKDIKANR</sequence>
<keyword evidence="4" id="KW-0862">Zinc</keyword>
<dbReference type="Gene3D" id="3.20.20.140">
    <property type="entry name" value="Metal-dependent hydrolases"/>
    <property type="match status" value="1"/>
</dbReference>
<evidence type="ECO:0000256" key="1">
    <source>
        <dbReference type="ARBA" id="ARBA00005871"/>
    </source>
</evidence>
<organism evidence="10 11">
    <name type="scientific">Orbilia brochopaga</name>
    <dbReference type="NCBI Taxonomy" id="3140254"/>
    <lineage>
        <taxon>Eukaryota</taxon>
        <taxon>Fungi</taxon>
        <taxon>Dikarya</taxon>
        <taxon>Ascomycota</taxon>
        <taxon>Pezizomycotina</taxon>
        <taxon>Orbiliomycetes</taxon>
        <taxon>Orbiliales</taxon>
        <taxon>Orbiliaceae</taxon>
        <taxon>Orbilia</taxon>
    </lineage>
</organism>
<keyword evidence="11" id="KW-1185">Reference proteome</keyword>
<dbReference type="AlphaFoldDB" id="A0AAV9V641"/>
<evidence type="ECO:0000313" key="11">
    <source>
        <dbReference type="Proteomes" id="UP001375240"/>
    </source>
</evidence>
<evidence type="ECO:0000256" key="4">
    <source>
        <dbReference type="ARBA" id="ARBA00022833"/>
    </source>
</evidence>
<evidence type="ECO:0000256" key="8">
    <source>
        <dbReference type="RuleBase" id="RU366045"/>
    </source>
</evidence>
<protein>
    <recommendedName>
        <fullName evidence="7">6-methylsalicylate decarboxylase</fullName>
        <ecNumber evidence="7">4.1.1.52</ecNumber>
    </recommendedName>
</protein>
<accession>A0AAV9V641</accession>
<evidence type="ECO:0000256" key="3">
    <source>
        <dbReference type="ARBA" id="ARBA00022793"/>
    </source>
</evidence>
<comment type="catalytic activity">
    <reaction evidence="6">
        <text>6-methylsalicylate + H(+) = 3-methylphenol + CO2</text>
        <dbReference type="Rhea" id="RHEA:23112"/>
        <dbReference type="ChEBI" id="CHEBI:15378"/>
        <dbReference type="ChEBI" id="CHEBI:16526"/>
        <dbReference type="ChEBI" id="CHEBI:17231"/>
        <dbReference type="ChEBI" id="CHEBI:36658"/>
        <dbReference type="EC" id="4.1.1.52"/>
    </reaction>
    <physiologicalReaction direction="left-to-right" evidence="6">
        <dbReference type="Rhea" id="RHEA:23113"/>
    </physiologicalReaction>
</comment>
<dbReference type="GO" id="GO:0047596">
    <property type="term" value="F:6-methylsalicylate decarboxylase activity"/>
    <property type="evidence" value="ECO:0007669"/>
    <property type="project" value="UniProtKB-EC"/>
</dbReference>
<name>A0AAV9V641_9PEZI</name>
<evidence type="ECO:0000256" key="5">
    <source>
        <dbReference type="ARBA" id="ARBA00023239"/>
    </source>
</evidence>
<dbReference type="EC" id="4.1.1.52" evidence="7"/>
<feature type="domain" description="Amidohydrolase-related" evidence="9">
    <location>
        <begin position="8"/>
        <end position="319"/>
    </location>
</feature>
<proteinExistence type="inferred from homology"/>
<dbReference type="SUPFAM" id="SSF51556">
    <property type="entry name" value="Metallo-dependent hydrolases"/>
    <property type="match status" value="1"/>
</dbReference>
<dbReference type="EMBL" id="JAVHNQ010000002">
    <property type="protein sequence ID" value="KAK6355281.1"/>
    <property type="molecule type" value="Genomic_DNA"/>
</dbReference>
<comment type="caution">
    <text evidence="10">The sequence shown here is derived from an EMBL/GenBank/DDBJ whole genome shotgun (WGS) entry which is preliminary data.</text>
</comment>
<dbReference type="PANTHER" id="PTHR21240:SF29">
    <property type="entry name" value="AMIDOHYDROLASE-RELATED DOMAIN-CONTAINING PROTEIN"/>
    <property type="match status" value="1"/>
</dbReference>
<dbReference type="InterPro" id="IPR032466">
    <property type="entry name" value="Metal_Hydrolase"/>
</dbReference>
<evidence type="ECO:0000256" key="7">
    <source>
        <dbReference type="ARBA" id="ARBA00038889"/>
    </source>
</evidence>
<dbReference type="GO" id="GO:0046872">
    <property type="term" value="F:metal ion binding"/>
    <property type="evidence" value="ECO:0007669"/>
    <property type="project" value="UniProtKB-KW"/>
</dbReference>
<evidence type="ECO:0000256" key="6">
    <source>
        <dbReference type="ARBA" id="ARBA00036832"/>
    </source>
</evidence>
<keyword evidence="2" id="KW-0479">Metal-binding</keyword>